<feature type="transmembrane region" description="Helical" evidence="6">
    <location>
        <begin position="72"/>
        <end position="95"/>
    </location>
</feature>
<dbReference type="PANTHER" id="PTHR43701">
    <property type="entry name" value="MEMBRANE TRANSPORTER PROTEIN MJ0441-RELATED"/>
    <property type="match status" value="1"/>
</dbReference>
<feature type="transmembrane region" description="Helical" evidence="6">
    <location>
        <begin position="239"/>
        <end position="257"/>
    </location>
</feature>
<dbReference type="Proteomes" id="UP000823614">
    <property type="component" value="Unassembled WGS sequence"/>
</dbReference>
<feature type="transmembrane region" description="Helical" evidence="6">
    <location>
        <begin position="178"/>
        <end position="199"/>
    </location>
</feature>
<evidence type="ECO:0000256" key="1">
    <source>
        <dbReference type="ARBA" id="ARBA00004141"/>
    </source>
</evidence>
<name>A0A9D9H8N0_9LACO</name>
<keyword evidence="6" id="KW-1003">Cell membrane</keyword>
<reference evidence="7" key="1">
    <citation type="submission" date="2020-10" db="EMBL/GenBank/DDBJ databases">
        <authorList>
            <person name="Gilroy R."/>
        </authorList>
    </citation>
    <scope>NUCLEOTIDE SEQUENCE</scope>
    <source>
        <strain evidence="7">C6-149</strain>
    </source>
</reference>
<feature type="transmembrane region" description="Helical" evidence="6">
    <location>
        <begin position="107"/>
        <end position="126"/>
    </location>
</feature>
<reference evidence="7" key="2">
    <citation type="journal article" date="2021" name="PeerJ">
        <title>Extensive microbial diversity within the chicken gut microbiome revealed by metagenomics and culture.</title>
        <authorList>
            <person name="Gilroy R."/>
            <person name="Ravi A."/>
            <person name="Getino M."/>
            <person name="Pursley I."/>
            <person name="Horton D.L."/>
            <person name="Alikhan N.F."/>
            <person name="Baker D."/>
            <person name="Gharbi K."/>
            <person name="Hall N."/>
            <person name="Watson M."/>
            <person name="Adriaenssens E.M."/>
            <person name="Foster-Nyarko E."/>
            <person name="Jarju S."/>
            <person name="Secka A."/>
            <person name="Antonio M."/>
            <person name="Oren A."/>
            <person name="Chaudhuri R.R."/>
            <person name="La Ragione R."/>
            <person name="Hildebrand F."/>
            <person name="Pallen M.J."/>
        </authorList>
    </citation>
    <scope>NUCLEOTIDE SEQUENCE</scope>
    <source>
        <strain evidence="7">C6-149</strain>
    </source>
</reference>
<evidence type="ECO:0000313" key="8">
    <source>
        <dbReference type="Proteomes" id="UP000823614"/>
    </source>
</evidence>
<evidence type="ECO:0000256" key="4">
    <source>
        <dbReference type="ARBA" id="ARBA00022989"/>
    </source>
</evidence>
<dbReference type="GO" id="GO:0005886">
    <property type="term" value="C:plasma membrane"/>
    <property type="evidence" value="ECO:0007669"/>
    <property type="project" value="UniProtKB-SubCell"/>
</dbReference>
<organism evidence="7 8">
    <name type="scientific">Candidatus Gallilactobacillus intestinavium</name>
    <dbReference type="NCBI Taxonomy" id="2840838"/>
    <lineage>
        <taxon>Bacteria</taxon>
        <taxon>Bacillati</taxon>
        <taxon>Bacillota</taxon>
        <taxon>Bacilli</taxon>
        <taxon>Lactobacillales</taxon>
        <taxon>Lactobacillaceae</taxon>
        <taxon>Lactobacillaceae incertae sedis</taxon>
        <taxon>Candidatus Gallilactobacillus</taxon>
    </lineage>
</organism>
<protein>
    <recommendedName>
        <fullName evidence="6">Probable membrane transporter protein</fullName>
    </recommendedName>
</protein>
<comment type="similarity">
    <text evidence="2 6">Belongs to the 4-toluene sulfonate uptake permease (TSUP) (TC 2.A.102) family.</text>
</comment>
<evidence type="ECO:0000256" key="5">
    <source>
        <dbReference type="ARBA" id="ARBA00023136"/>
    </source>
</evidence>
<comment type="subcellular location">
    <subcellularLocation>
        <location evidence="6">Cell membrane</location>
        <topology evidence="6">Multi-pass membrane protein</topology>
    </subcellularLocation>
    <subcellularLocation>
        <location evidence="1">Membrane</location>
        <topology evidence="1">Multi-pass membrane protein</topology>
    </subcellularLocation>
</comment>
<comment type="caution">
    <text evidence="7">The sequence shown here is derived from an EMBL/GenBank/DDBJ whole genome shotgun (WGS) entry which is preliminary data.</text>
</comment>
<dbReference type="InterPro" id="IPR051598">
    <property type="entry name" value="TSUP/Inactive_protease-like"/>
</dbReference>
<evidence type="ECO:0000256" key="2">
    <source>
        <dbReference type="ARBA" id="ARBA00009142"/>
    </source>
</evidence>
<dbReference type="EMBL" id="JADIMP010000092">
    <property type="protein sequence ID" value="MBO8441899.1"/>
    <property type="molecule type" value="Genomic_DNA"/>
</dbReference>
<dbReference type="AlphaFoldDB" id="A0A9D9H8N0"/>
<keyword evidence="5 6" id="KW-0472">Membrane</keyword>
<feature type="transmembrane region" description="Helical" evidence="6">
    <location>
        <begin position="42"/>
        <end position="60"/>
    </location>
</feature>
<accession>A0A9D9H8N0</accession>
<evidence type="ECO:0000256" key="6">
    <source>
        <dbReference type="RuleBase" id="RU363041"/>
    </source>
</evidence>
<evidence type="ECO:0000256" key="3">
    <source>
        <dbReference type="ARBA" id="ARBA00022692"/>
    </source>
</evidence>
<dbReference type="PANTHER" id="PTHR43701:SF2">
    <property type="entry name" value="MEMBRANE TRANSPORTER PROTEIN YJNA-RELATED"/>
    <property type="match status" value="1"/>
</dbReference>
<feature type="transmembrane region" description="Helical" evidence="6">
    <location>
        <begin position="138"/>
        <end position="158"/>
    </location>
</feature>
<dbReference type="Pfam" id="PF01925">
    <property type="entry name" value="TauE"/>
    <property type="match status" value="1"/>
</dbReference>
<keyword evidence="3 6" id="KW-0812">Transmembrane</keyword>
<feature type="transmembrane region" description="Helical" evidence="6">
    <location>
        <begin position="206"/>
        <end position="227"/>
    </location>
</feature>
<keyword evidence="4 6" id="KW-1133">Transmembrane helix</keyword>
<dbReference type="InterPro" id="IPR002781">
    <property type="entry name" value="TM_pro_TauE-like"/>
</dbReference>
<gene>
    <name evidence="7" type="ORF">IAA89_05665</name>
</gene>
<evidence type="ECO:0000313" key="7">
    <source>
        <dbReference type="EMBL" id="MBO8441899.1"/>
    </source>
</evidence>
<proteinExistence type="inferred from homology"/>
<sequence length="263" mass="28565">MLKLIIYAVIVFIATSSGASTGLGGGVVIKPLFDIVSSAPTTTINFYSSLAVFAMAVIALNRQLRQHFKFNIKILLSISIGSIIGGILGEQLLTFTAQYLSADHLKIIQSGLLFCMLLSVILYNLYKKHLKQLHLQNVLLIFIVGLGLGAFSVFLGIGGGPINVAIMMFLFSFPLREAAVYSVGIIFFAQFSKMITIMFNPIKPIVNLTTAIVVVMAAIIGGFIGAWINRKAPCRLLNLIYMVLLTLLLIVTFGNTLKYAGII</sequence>